<feature type="signal peptide" evidence="1">
    <location>
        <begin position="1"/>
        <end position="21"/>
    </location>
</feature>
<evidence type="ECO:0000256" key="1">
    <source>
        <dbReference type="SAM" id="SignalP"/>
    </source>
</evidence>
<feature type="chain" id="PRO_5028863236" evidence="1">
    <location>
        <begin position="22"/>
        <end position="116"/>
    </location>
</feature>
<dbReference type="GO" id="GO:0009055">
    <property type="term" value="F:electron transfer activity"/>
    <property type="evidence" value="ECO:0007669"/>
    <property type="project" value="InterPro"/>
</dbReference>
<dbReference type="RefSeq" id="WP_187058306.1">
    <property type="nucleotide sequence ID" value="NZ_CP060412.1"/>
</dbReference>
<sequence length="116" mass="12027">MKTMHAIALLTLLGGVLPVSAATPSKTPAPIAIHSVSVDLPASTASFPPGPGSDIAGKCLICHSAGMVLKQPLLTQAEWTAEINKMRTAYGAPIEDSEVATLSTYLTKVNADQQTK</sequence>
<dbReference type="InterPro" id="IPR036909">
    <property type="entry name" value="Cyt_c-like_dom_sf"/>
</dbReference>
<dbReference type="KEGG" id="dtl:H8F01_07090"/>
<dbReference type="AlphaFoldDB" id="A0A7G8Q7W9"/>
<keyword evidence="1" id="KW-0732">Signal</keyword>
<dbReference type="Gene3D" id="1.10.760.10">
    <property type="entry name" value="Cytochrome c-like domain"/>
    <property type="match status" value="1"/>
</dbReference>
<reference evidence="2 3" key="1">
    <citation type="submission" date="2020-08" db="EMBL/GenBank/DDBJ databases">
        <title>Dyella sp. G9 isolated from forest soil.</title>
        <authorList>
            <person name="Fu J."/>
            <person name="Qiu L."/>
        </authorList>
    </citation>
    <scope>NUCLEOTIDE SEQUENCE [LARGE SCALE GENOMIC DNA]</scope>
    <source>
        <strain evidence="2 3">G9</strain>
    </source>
</reference>
<dbReference type="Proteomes" id="UP000515873">
    <property type="component" value="Chromosome"/>
</dbReference>
<evidence type="ECO:0000313" key="3">
    <source>
        <dbReference type="Proteomes" id="UP000515873"/>
    </source>
</evidence>
<accession>A0A7G8Q7W9</accession>
<dbReference type="GO" id="GO:0020037">
    <property type="term" value="F:heme binding"/>
    <property type="evidence" value="ECO:0007669"/>
    <property type="project" value="InterPro"/>
</dbReference>
<dbReference type="SUPFAM" id="SSF46626">
    <property type="entry name" value="Cytochrome c"/>
    <property type="match status" value="1"/>
</dbReference>
<keyword evidence="3" id="KW-1185">Reference proteome</keyword>
<protein>
    <submittedName>
        <fullName evidence="2">Cytochrome c</fullName>
    </submittedName>
</protein>
<gene>
    <name evidence="2" type="ORF">H8F01_07090</name>
</gene>
<organism evidence="2 3">
    <name type="scientific">Dyella telluris</name>
    <dbReference type="NCBI Taxonomy" id="2763498"/>
    <lineage>
        <taxon>Bacteria</taxon>
        <taxon>Pseudomonadati</taxon>
        <taxon>Pseudomonadota</taxon>
        <taxon>Gammaproteobacteria</taxon>
        <taxon>Lysobacterales</taxon>
        <taxon>Rhodanobacteraceae</taxon>
        <taxon>Dyella</taxon>
    </lineage>
</organism>
<dbReference type="EMBL" id="CP060412">
    <property type="protein sequence ID" value="QNK02877.1"/>
    <property type="molecule type" value="Genomic_DNA"/>
</dbReference>
<proteinExistence type="predicted"/>
<name>A0A7G8Q7W9_9GAMM</name>
<evidence type="ECO:0000313" key="2">
    <source>
        <dbReference type="EMBL" id="QNK02877.1"/>
    </source>
</evidence>